<name>A0AAI8FP52_9BURK</name>
<dbReference type="AlphaFoldDB" id="A0AAI8FP52"/>
<feature type="domain" description="BD-FAE-like" evidence="2">
    <location>
        <begin position="28"/>
        <end position="229"/>
    </location>
</feature>
<reference evidence="3 4" key="1">
    <citation type="submission" date="2014-06" db="EMBL/GenBank/DDBJ databases">
        <authorList>
            <person name="Bishop-Lilly K.A."/>
            <person name="Broomall S.M."/>
            <person name="Chain P.S."/>
            <person name="Chertkov O."/>
            <person name="Coyne S.R."/>
            <person name="Daligault H.E."/>
            <person name="Davenport K.W."/>
            <person name="Erkkila T."/>
            <person name="Frey K.G."/>
            <person name="Gibbons H.S."/>
            <person name="Gu W."/>
            <person name="Jaissle J."/>
            <person name="Johnson S.L."/>
            <person name="Koroleva G.I."/>
            <person name="Ladner J.T."/>
            <person name="Lo C.-C."/>
            <person name="Minogue T.D."/>
            <person name="Munk C."/>
            <person name="Palacios G.F."/>
            <person name="Redden C.L."/>
            <person name="Rosenzweig C.N."/>
            <person name="Scholz M.B."/>
            <person name="Teshima H."/>
            <person name="Xu Y."/>
        </authorList>
    </citation>
    <scope>NUCLEOTIDE SEQUENCE [LARGE SCALE GENOMIC DNA]</scope>
    <source>
        <strain evidence="3 4">EO147</strain>
    </source>
</reference>
<dbReference type="GO" id="GO:0016787">
    <property type="term" value="F:hydrolase activity"/>
    <property type="evidence" value="ECO:0007669"/>
    <property type="project" value="UniProtKB-KW"/>
</dbReference>
<dbReference type="GeneID" id="60546434"/>
<dbReference type="InterPro" id="IPR050300">
    <property type="entry name" value="GDXG_lipolytic_enzyme"/>
</dbReference>
<evidence type="ECO:0000313" key="4">
    <source>
        <dbReference type="Proteomes" id="UP000029424"/>
    </source>
</evidence>
<dbReference type="RefSeq" id="WP_232239028.1">
    <property type="nucleotide sequence ID" value="NZ_CADEQG010000020.1"/>
</dbReference>
<evidence type="ECO:0000256" key="1">
    <source>
        <dbReference type="ARBA" id="ARBA00022801"/>
    </source>
</evidence>
<dbReference type="Gene3D" id="3.40.50.1820">
    <property type="entry name" value="alpha/beta hydrolase"/>
    <property type="match status" value="1"/>
</dbReference>
<keyword evidence="1 3" id="KW-0378">Hydrolase</keyword>
<keyword evidence="4" id="KW-1185">Reference proteome</keyword>
<accession>A0AAI8FP52</accession>
<dbReference type="InterPro" id="IPR029058">
    <property type="entry name" value="AB_hydrolase_fold"/>
</dbReference>
<gene>
    <name evidence="3" type="ORF">DM82_846</name>
</gene>
<evidence type="ECO:0000313" key="3">
    <source>
        <dbReference type="EMBL" id="AIO67789.1"/>
    </source>
</evidence>
<dbReference type="PANTHER" id="PTHR48081">
    <property type="entry name" value="AB HYDROLASE SUPERFAMILY PROTEIN C4A8.06C"/>
    <property type="match status" value="1"/>
</dbReference>
<dbReference type="KEGG" id="bok:DM82_846"/>
<dbReference type="Proteomes" id="UP000029424">
    <property type="component" value="Chromosome 1"/>
</dbReference>
<protein>
    <submittedName>
        <fullName evidence="3">Alpha/beta hydrolase fold family protein</fullName>
    </submittedName>
</protein>
<proteinExistence type="predicted"/>
<evidence type="ECO:0000259" key="2">
    <source>
        <dbReference type="Pfam" id="PF20434"/>
    </source>
</evidence>
<dbReference type="Pfam" id="PF20434">
    <property type="entry name" value="BD-FAE"/>
    <property type="match status" value="1"/>
</dbReference>
<dbReference type="SUPFAM" id="SSF53474">
    <property type="entry name" value="alpha/beta-Hydrolases"/>
    <property type="match status" value="1"/>
</dbReference>
<organism evidence="3 4">
    <name type="scientific">Burkholderia oklahomensis</name>
    <dbReference type="NCBI Taxonomy" id="342113"/>
    <lineage>
        <taxon>Bacteria</taxon>
        <taxon>Pseudomonadati</taxon>
        <taxon>Pseudomonadota</taxon>
        <taxon>Betaproteobacteria</taxon>
        <taxon>Burkholderiales</taxon>
        <taxon>Burkholderiaceae</taxon>
        <taxon>Burkholderia</taxon>
        <taxon>pseudomallei group</taxon>
    </lineage>
</organism>
<dbReference type="EMBL" id="CP008726">
    <property type="protein sequence ID" value="AIO67789.1"/>
    <property type="molecule type" value="Genomic_DNA"/>
</dbReference>
<dbReference type="InterPro" id="IPR049492">
    <property type="entry name" value="BD-FAE-like_dom"/>
</dbReference>
<dbReference type="PANTHER" id="PTHR48081:SF6">
    <property type="entry name" value="PEPTIDASE S9 PROLYL OLIGOPEPTIDASE CATALYTIC DOMAIN-CONTAINING PROTEIN"/>
    <property type="match status" value="1"/>
</dbReference>
<sequence length="276" mass="30238">MTTVRSMTLYDGEAPFARPDDRAREVTLDIYLPDAGAVRDSHALIALPGGAYTFLSPKSGRDYGRWFSERGLTVFAPAFRLGSEGYDFRAMCTDALRTMALARELAQELGYRADRVGYVGTSAGAHLAAVLATGAGRALLAEHGVDRHVELDAAPEFCVLCYGVLSLMAPLGHDETRRNFLGSYHDDPAWRRAFSPVEAIGAATPRSFVWHTAEDTEVPPANSLRYVERLIGAGRPVEFHLYQKGVHALGLAREQGLHWAEDCARWIMNREDGAAA</sequence>